<evidence type="ECO:0000259" key="6">
    <source>
        <dbReference type="Pfam" id="PF01284"/>
    </source>
</evidence>
<proteinExistence type="predicted"/>
<evidence type="ECO:0000256" key="5">
    <source>
        <dbReference type="SAM" id="Phobius"/>
    </source>
</evidence>
<keyword evidence="3 5" id="KW-1133">Transmembrane helix</keyword>
<sequence length="181" mass="18915">MLSIVAIAVRGFLLLFGAVVLGLSVTLAKHQVIGSAPTESSFGSFAGAFGIIVSAVGLVALWVDKISPFIPLALDALASVFYLAGGIALTVALKGVSSCTNMNNEAARQRYDNKLLNGGCINTDQGPACAVEDDYALTGSRCQRVQADYVFEYLGFIFGVAIIGLGYVLHRKGGSTRASYV</sequence>
<comment type="subcellular location">
    <subcellularLocation>
        <location evidence="1">Membrane</location>
        <topology evidence="1">Multi-pass membrane protein</topology>
    </subcellularLocation>
</comment>
<dbReference type="EMBL" id="JAFIMR010000025">
    <property type="protein sequence ID" value="KAI1863512.1"/>
    <property type="molecule type" value="Genomic_DNA"/>
</dbReference>
<dbReference type="PANTHER" id="PTHR28165:SF2">
    <property type="entry name" value="MARVEL DOMAIN-CONTAINING PROTEIN"/>
    <property type="match status" value="1"/>
</dbReference>
<protein>
    <recommendedName>
        <fullName evidence="6">MARVEL domain-containing protein</fullName>
    </recommendedName>
</protein>
<evidence type="ECO:0000313" key="7">
    <source>
        <dbReference type="EMBL" id="KAI1863512.1"/>
    </source>
</evidence>
<organism evidence="7 8">
    <name type="scientific">Neoarthrinium moseri</name>
    <dbReference type="NCBI Taxonomy" id="1658444"/>
    <lineage>
        <taxon>Eukaryota</taxon>
        <taxon>Fungi</taxon>
        <taxon>Dikarya</taxon>
        <taxon>Ascomycota</taxon>
        <taxon>Pezizomycotina</taxon>
        <taxon>Sordariomycetes</taxon>
        <taxon>Xylariomycetidae</taxon>
        <taxon>Amphisphaeriales</taxon>
        <taxon>Apiosporaceae</taxon>
        <taxon>Neoarthrinium</taxon>
    </lineage>
</organism>
<evidence type="ECO:0000256" key="2">
    <source>
        <dbReference type="ARBA" id="ARBA00022692"/>
    </source>
</evidence>
<gene>
    <name evidence="7" type="ORF">JX265_008729</name>
</gene>
<dbReference type="InterPro" id="IPR052649">
    <property type="entry name" value="NCE102-like"/>
</dbReference>
<dbReference type="AlphaFoldDB" id="A0A9Q0ALT6"/>
<keyword evidence="2 5" id="KW-0812">Transmembrane</keyword>
<feature type="transmembrane region" description="Helical" evidence="5">
    <location>
        <begin position="44"/>
        <end position="63"/>
    </location>
</feature>
<reference evidence="7" key="1">
    <citation type="submission" date="2021-03" db="EMBL/GenBank/DDBJ databases">
        <title>Revisited historic fungal species revealed as producer of novel bioactive compounds through whole genome sequencing and comparative genomics.</title>
        <authorList>
            <person name="Vignolle G.A."/>
            <person name="Hochenegger N."/>
            <person name="Mach R.L."/>
            <person name="Mach-Aigner A.R."/>
            <person name="Javad Rahimi M."/>
            <person name="Salim K.A."/>
            <person name="Chan C.M."/>
            <person name="Lim L.B.L."/>
            <person name="Cai F."/>
            <person name="Druzhinina I.S."/>
            <person name="U'Ren J.M."/>
            <person name="Derntl C."/>
        </authorList>
    </citation>
    <scope>NUCLEOTIDE SEQUENCE</scope>
    <source>
        <strain evidence="7">TUCIM 5799</strain>
    </source>
</reference>
<dbReference type="GO" id="GO:0070941">
    <property type="term" value="P:eisosome assembly"/>
    <property type="evidence" value="ECO:0007669"/>
    <property type="project" value="TreeGrafter"/>
</dbReference>
<dbReference type="Proteomes" id="UP000829685">
    <property type="component" value="Unassembled WGS sequence"/>
</dbReference>
<dbReference type="Pfam" id="PF01284">
    <property type="entry name" value="MARVEL"/>
    <property type="match status" value="1"/>
</dbReference>
<dbReference type="GO" id="GO:0005886">
    <property type="term" value="C:plasma membrane"/>
    <property type="evidence" value="ECO:0007669"/>
    <property type="project" value="TreeGrafter"/>
</dbReference>
<dbReference type="PANTHER" id="PTHR28165">
    <property type="entry name" value="NON-CLASSICAL EXPORT PROTEIN 2-RELATED"/>
    <property type="match status" value="1"/>
</dbReference>
<dbReference type="InterPro" id="IPR008253">
    <property type="entry name" value="Marvel"/>
</dbReference>
<evidence type="ECO:0000313" key="8">
    <source>
        <dbReference type="Proteomes" id="UP000829685"/>
    </source>
</evidence>
<name>A0A9Q0ALT6_9PEZI</name>
<evidence type="ECO:0000256" key="3">
    <source>
        <dbReference type="ARBA" id="ARBA00022989"/>
    </source>
</evidence>
<evidence type="ECO:0000256" key="1">
    <source>
        <dbReference type="ARBA" id="ARBA00004141"/>
    </source>
</evidence>
<feature type="transmembrane region" description="Helical" evidence="5">
    <location>
        <begin position="70"/>
        <end position="93"/>
    </location>
</feature>
<feature type="domain" description="MARVEL" evidence="6">
    <location>
        <begin position="6"/>
        <end position="162"/>
    </location>
</feature>
<dbReference type="OrthoDB" id="2017497at2759"/>
<feature type="transmembrane region" description="Helical" evidence="5">
    <location>
        <begin position="150"/>
        <end position="169"/>
    </location>
</feature>
<dbReference type="GO" id="GO:0072659">
    <property type="term" value="P:protein localization to plasma membrane"/>
    <property type="evidence" value="ECO:0007669"/>
    <property type="project" value="TreeGrafter"/>
</dbReference>
<keyword evidence="4 5" id="KW-0472">Membrane</keyword>
<dbReference type="GO" id="GO:0032126">
    <property type="term" value="C:eisosome"/>
    <property type="evidence" value="ECO:0007669"/>
    <property type="project" value="TreeGrafter"/>
</dbReference>
<keyword evidence="8" id="KW-1185">Reference proteome</keyword>
<accession>A0A9Q0ALT6</accession>
<evidence type="ECO:0000256" key="4">
    <source>
        <dbReference type="ARBA" id="ARBA00023136"/>
    </source>
</evidence>
<comment type="caution">
    <text evidence="7">The sequence shown here is derived from an EMBL/GenBank/DDBJ whole genome shotgun (WGS) entry which is preliminary data.</text>
</comment>